<evidence type="ECO:0000256" key="1">
    <source>
        <dbReference type="SAM" id="MobiDB-lite"/>
    </source>
</evidence>
<proteinExistence type="predicted"/>
<dbReference type="Proteomes" id="UP000289257">
    <property type="component" value="Unassembled WGS sequence"/>
</dbReference>
<evidence type="ECO:0000313" key="3">
    <source>
        <dbReference type="Proteomes" id="UP000289257"/>
    </source>
</evidence>
<dbReference type="EMBL" id="SCKX01000001">
    <property type="protein sequence ID" value="RWZ78491.1"/>
    <property type="molecule type" value="Genomic_DNA"/>
</dbReference>
<dbReference type="AlphaFoldDB" id="A0A4Q0AH47"/>
<sequence length="137" mass="14767">MQPENVPVPNGPELPPTHSTQNGERIPVLPTPEGGLDRGLERVEQTAEASAAAANAVYQGAPAVVPLPAAAAPVPHADDSNPVVAGDEDVIEKEWVDKAKKIILETKDDPYGRTNRVNELQKDYLRKRYNKELGASQ</sequence>
<evidence type="ECO:0000313" key="2">
    <source>
        <dbReference type="EMBL" id="RWZ78491.1"/>
    </source>
</evidence>
<protein>
    <submittedName>
        <fullName evidence="2">Uncharacterized protein</fullName>
    </submittedName>
</protein>
<name>A0A4Q0AH47_9BACT</name>
<organism evidence="2 3">
    <name type="scientific">Candidatus Microsaccharimonas sossegonensis</name>
    <dbReference type="NCBI Taxonomy" id="2506948"/>
    <lineage>
        <taxon>Bacteria</taxon>
        <taxon>Candidatus Saccharimonadota</taxon>
        <taxon>Candidatus Saccharimonadia</taxon>
        <taxon>Candidatus Saccharimonadales</taxon>
        <taxon>Candidatus Saccharimonadaceae</taxon>
        <taxon>Candidatus Microsaccharimonas</taxon>
    </lineage>
</organism>
<accession>A0A4Q0AH47</accession>
<keyword evidence="3" id="KW-1185">Reference proteome</keyword>
<gene>
    <name evidence="2" type="ORF">EOT05_01915</name>
</gene>
<comment type="caution">
    <text evidence="2">The sequence shown here is derived from an EMBL/GenBank/DDBJ whole genome shotgun (WGS) entry which is preliminary data.</text>
</comment>
<feature type="region of interest" description="Disordered" evidence="1">
    <location>
        <begin position="1"/>
        <end position="37"/>
    </location>
</feature>
<reference evidence="2" key="1">
    <citation type="submission" date="2019-01" db="EMBL/GenBank/DDBJ databases">
        <title>Genomic signatures and co-occurrence patterns of the ultra-small Saccharimodia (Patescibacteria phylum) suggest a symbiotic lifestyle.</title>
        <authorList>
            <person name="Lemos L."/>
            <person name="Medeiros J."/>
            <person name="Andreote F."/>
            <person name="Fernandes G."/>
            <person name="Varani A."/>
            <person name="Oliveira G."/>
            <person name="Pylro V."/>
        </authorList>
    </citation>
    <scope>NUCLEOTIDE SEQUENCE [LARGE SCALE GENOMIC DNA]</scope>
    <source>
        <strain evidence="2">AMD02</strain>
    </source>
</reference>